<protein>
    <submittedName>
        <fullName evidence="2">Uncharacterized protein LOC136085683</fullName>
    </submittedName>
</protein>
<reference evidence="2" key="1">
    <citation type="submission" date="2025-08" db="UniProtKB">
        <authorList>
            <consortium name="RefSeq"/>
        </authorList>
    </citation>
    <scope>IDENTIFICATION</scope>
</reference>
<dbReference type="GeneID" id="136085683"/>
<dbReference type="PANTHER" id="PTHR46601:SF2">
    <property type="entry name" value="UBIQUITIN-LIKE PROTEASE FAMILY PROFILE DOMAIN-CONTAINING PROTEIN"/>
    <property type="match status" value="1"/>
</dbReference>
<organism evidence="1 2">
    <name type="scientific">Hydra vulgaris</name>
    <name type="common">Hydra</name>
    <name type="synonym">Hydra attenuata</name>
    <dbReference type="NCBI Taxonomy" id="6087"/>
    <lineage>
        <taxon>Eukaryota</taxon>
        <taxon>Metazoa</taxon>
        <taxon>Cnidaria</taxon>
        <taxon>Hydrozoa</taxon>
        <taxon>Hydroidolina</taxon>
        <taxon>Anthoathecata</taxon>
        <taxon>Aplanulata</taxon>
        <taxon>Hydridae</taxon>
        <taxon>Hydra</taxon>
    </lineage>
</organism>
<evidence type="ECO:0000313" key="2">
    <source>
        <dbReference type="RefSeq" id="XP_065663061.1"/>
    </source>
</evidence>
<evidence type="ECO:0000313" key="1">
    <source>
        <dbReference type="Proteomes" id="UP001652625"/>
    </source>
</evidence>
<sequence>MLMTIGEAYSLFKSEHINLKVGKSKFYDLRPFYVKLVNDLPHDICLCIYHENFRLLTNALQKKFNTMSDIIDRTVCNQNNQSCMFMECKANCGLPKFDEYVSNVIDSFGDDSNKPLFVFDQWSSENAQKIEQPLTSLLEACVLLRHQLPDYIRHVYIKRQQSAYFRLCRQNVSENELIIQMDFSENYTIMEQSEIQSAYWVHQQLTVFTAAVWSKNNTHSYAIVSDRLLHDKYAVLFIIKQLLSRYHNICKLHFFTDGPSSQFKNSYIMTAMNNLYKLSSDLVEIRWSFFATSHGKGAVDGIGGEIKRMVWTTVKSGKRYCRSLEDFVSIASEKNTKINIISITNECITANQSEIDETLLKDKFKVKGIRRHHSFLFNIGGAFMAICNQSEMVNIVKNSSSSLLINAVSSPSEMFKFNTISPGIFVFVELRSAGRAKTYLAEVLEILDNMAHIKFLKKQNELIFIYPSIDDLSWHDLCELKPLVSQPHFDNRGHIIIEPKCYNFTYF</sequence>
<gene>
    <name evidence="2" type="primary">LOC136085683</name>
</gene>
<keyword evidence="1" id="KW-1185">Reference proteome</keyword>
<proteinExistence type="predicted"/>
<accession>A0ABM4CMP0</accession>
<dbReference type="RefSeq" id="XP_065663061.1">
    <property type="nucleotide sequence ID" value="XM_065806989.1"/>
</dbReference>
<dbReference type="PANTHER" id="PTHR46601">
    <property type="entry name" value="ULP_PROTEASE DOMAIN-CONTAINING PROTEIN"/>
    <property type="match status" value="1"/>
</dbReference>
<name>A0ABM4CMP0_HYDVU</name>
<dbReference type="Proteomes" id="UP001652625">
    <property type="component" value="Chromosome 10"/>
</dbReference>